<evidence type="ECO:0000256" key="1">
    <source>
        <dbReference type="ARBA" id="ARBA00001936"/>
    </source>
</evidence>
<sequence length="222" mass="25656">MVKRVSECSEKERQLRKAITQSKKSPIKLTFDEALASFVQKKLTKNQYVAIHTETKTHNADIYPTYAELLLAKKRCYPENISVTKVSAEIHFPLFRDSDRNCNEPDEAPYATKIKPFKEAWDCLSKISTDRILRQINPRLVINGHTHHGCTNKLSHGDGLEITLPSFNWAYKNNPSYSLMTVDERASNKMILENLNGKMEKGSKGIKQYRRKKREDTRNNKL</sequence>
<dbReference type="PANTHER" id="PTHR13315">
    <property type="entry name" value="METALLO PHOSPHOESTERASE RELATED"/>
    <property type="match status" value="1"/>
</dbReference>
<keyword evidence="8" id="KW-1185">Reference proteome</keyword>
<dbReference type="GO" id="GO:0016787">
    <property type="term" value="F:hydrolase activity"/>
    <property type="evidence" value="ECO:0007669"/>
    <property type="project" value="UniProtKB-KW"/>
</dbReference>
<evidence type="ECO:0000256" key="3">
    <source>
        <dbReference type="ARBA" id="ARBA00022801"/>
    </source>
</evidence>
<evidence type="ECO:0000256" key="5">
    <source>
        <dbReference type="ARBA" id="ARBA00023211"/>
    </source>
</evidence>
<comment type="caution">
    <text evidence="7">The sequence shown here is derived from an EMBL/GenBank/DDBJ whole genome shotgun (WGS) entry which is preliminary data.</text>
</comment>
<keyword evidence="4" id="KW-0472">Membrane</keyword>
<dbReference type="SUPFAM" id="SSF56300">
    <property type="entry name" value="Metallo-dependent phosphatases"/>
    <property type="match status" value="1"/>
</dbReference>
<reference evidence="7" key="1">
    <citation type="submission" date="2019-08" db="EMBL/GenBank/DDBJ databases">
        <title>The genome of the North American firefly Photinus pyralis.</title>
        <authorList>
            <consortium name="Photinus pyralis genome working group"/>
            <person name="Fallon T.R."/>
            <person name="Sander Lower S.E."/>
            <person name="Weng J.-K."/>
        </authorList>
    </citation>
    <scope>NUCLEOTIDE SEQUENCE</scope>
    <source>
        <strain evidence="7">TRF0915ILg1</strain>
        <tissue evidence="7">Whole body</tissue>
    </source>
</reference>
<dbReference type="EMBL" id="VTPC01000503">
    <property type="protein sequence ID" value="KAF2905568.1"/>
    <property type="molecule type" value="Genomic_DNA"/>
</dbReference>
<keyword evidence="3" id="KW-0378">Hydrolase</keyword>
<gene>
    <name evidence="7" type="ORF">ILUMI_00616</name>
</gene>
<proteinExistence type="predicted"/>
<dbReference type="Proteomes" id="UP000801492">
    <property type="component" value="Unassembled WGS sequence"/>
</dbReference>
<protein>
    <recommendedName>
        <fullName evidence="9">Metallophosphoesterase</fullName>
    </recommendedName>
</protein>
<evidence type="ECO:0000313" key="8">
    <source>
        <dbReference type="Proteomes" id="UP000801492"/>
    </source>
</evidence>
<evidence type="ECO:0000256" key="2">
    <source>
        <dbReference type="ARBA" id="ARBA00022723"/>
    </source>
</evidence>
<dbReference type="OrthoDB" id="9984693at2759"/>
<dbReference type="InterPro" id="IPR033308">
    <property type="entry name" value="PGAP5/Cdc1/Ted1"/>
</dbReference>
<dbReference type="PANTHER" id="PTHR13315:SF0">
    <property type="entry name" value="METALLOPHOSPHOESTERASE 1"/>
    <property type="match status" value="1"/>
</dbReference>
<feature type="region of interest" description="Disordered" evidence="6">
    <location>
        <begin position="201"/>
        <end position="222"/>
    </location>
</feature>
<name>A0A8K0DLY7_IGNLU</name>
<keyword evidence="5" id="KW-0464">Manganese</keyword>
<dbReference type="GO" id="GO:0046872">
    <property type="term" value="F:metal ion binding"/>
    <property type="evidence" value="ECO:0007669"/>
    <property type="project" value="UniProtKB-KW"/>
</dbReference>
<dbReference type="InterPro" id="IPR029052">
    <property type="entry name" value="Metallo-depent_PP-like"/>
</dbReference>
<dbReference type="GO" id="GO:0006506">
    <property type="term" value="P:GPI anchor biosynthetic process"/>
    <property type="evidence" value="ECO:0007669"/>
    <property type="project" value="InterPro"/>
</dbReference>
<dbReference type="AlphaFoldDB" id="A0A8K0DLY7"/>
<comment type="cofactor">
    <cofactor evidence="1">
        <name>Mn(2+)</name>
        <dbReference type="ChEBI" id="CHEBI:29035"/>
    </cofactor>
</comment>
<organism evidence="7 8">
    <name type="scientific">Ignelater luminosus</name>
    <name type="common">Cucubano</name>
    <name type="synonym">Pyrophorus luminosus</name>
    <dbReference type="NCBI Taxonomy" id="2038154"/>
    <lineage>
        <taxon>Eukaryota</taxon>
        <taxon>Metazoa</taxon>
        <taxon>Ecdysozoa</taxon>
        <taxon>Arthropoda</taxon>
        <taxon>Hexapoda</taxon>
        <taxon>Insecta</taxon>
        <taxon>Pterygota</taxon>
        <taxon>Neoptera</taxon>
        <taxon>Endopterygota</taxon>
        <taxon>Coleoptera</taxon>
        <taxon>Polyphaga</taxon>
        <taxon>Elateriformia</taxon>
        <taxon>Elateroidea</taxon>
        <taxon>Elateridae</taxon>
        <taxon>Agrypninae</taxon>
        <taxon>Pyrophorini</taxon>
        <taxon>Ignelater</taxon>
    </lineage>
</organism>
<accession>A0A8K0DLY7</accession>
<keyword evidence="2" id="KW-0479">Metal-binding</keyword>
<evidence type="ECO:0008006" key="9">
    <source>
        <dbReference type="Google" id="ProtNLM"/>
    </source>
</evidence>
<dbReference type="GO" id="GO:0016020">
    <property type="term" value="C:membrane"/>
    <property type="evidence" value="ECO:0007669"/>
    <property type="project" value="GOC"/>
</dbReference>
<evidence type="ECO:0000256" key="4">
    <source>
        <dbReference type="ARBA" id="ARBA00023136"/>
    </source>
</evidence>
<evidence type="ECO:0000313" key="7">
    <source>
        <dbReference type="EMBL" id="KAF2905568.1"/>
    </source>
</evidence>
<evidence type="ECO:0000256" key="6">
    <source>
        <dbReference type="SAM" id="MobiDB-lite"/>
    </source>
</evidence>